<dbReference type="InterPro" id="IPR045097">
    <property type="entry name" value="Thymidate_synth/dCMP_Mease"/>
</dbReference>
<dbReference type="EC" id="2.1.1.45" evidence="1"/>
<dbReference type="InterPro" id="IPR020940">
    <property type="entry name" value="Thymidylate_synthase_AS"/>
</dbReference>
<dbReference type="CDD" id="cd00351">
    <property type="entry name" value="TS_Pyrimidine_HMase"/>
    <property type="match status" value="1"/>
</dbReference>
<dbReference type="InterPro" id="IPR036926">
    <property type="entry name" value="Thymidate_synth/dCMP_Mease_sf"/>
</dbReference>
<dbReference type="GO" id="GO:0005829">
    <property type="term" value="C:cytosol"/>
    <property type="evidence" value="ECO:0007669"/>
    <property type="project" value="TreeGrafter"/>
</dbReference>
<dbReference type="Pfam" id="PF00303">
    <property type="entry name" value="Thymidylat_synt"/>
    <property type="match status" value="1"/>
</dbReference>
<evidence type="ECO:0000256" key="1">
    <source>
        <dbReference type="ARBA" id="ARBA00011947"/>
    </source>
</evidence>
<dbReference type="GO" id="GO:0032259">
    <property type="term" value="P:methylation"/>
    <property type="evidence" value="ECO:0007669"/>
    <property type="project" value="UniProtKB-KW"/>
</dbReference>
<evidence type="ECO:0000259" key="5">
    <source>
        <dbReference type="Pfam" id="PF00303"/>
    </source>
</evidence>
<keyword evidence="4" id="KW-0545">Nucleotide biosynthesis</keyword>
<dbReference type="GO" id="GO:0006231">
    <property type="term" value="P:dTMP biosynthetic process"/>
    <property type="evidence" value="ECO:0007669"/>
    <property type="project" value="InterPro"/>
</dbReference>
<proteinExistence type="inferred from homology"/>
<dbReference type="AlphaFoldDB" id="A0A0F9JXN7"/>
<dbReference type="InterPro" id="IPR023451">
    <property type="entry name" value="Thymidate_synth/dCMP_Mease_dom"/>
</dbReference>
<evidence type="ECO:0000313" key="6">
    <source>
        <dbReference type="EMBL" id="KKM67221.1"/>
    </source>
</evidence>
<feature type="domain" description="Thymidylate synthase/dCMP hydroxymethylase" evidence="5">
    <location>
        <begin position="8"/>
        <end position="269"/>
    </location>
</feature>
<organism evidence="6">
    <name type="scientific">marine sediment metagenome</name>
    <dbReference type="NCBI Taxonomy" id="412755"/>
    <lineage>
        <taxon>unclassified sequences</taxon>
        <taxon>metagenomes</taxon>
        <taxon>ecological metagenomes</taxon>
    </lineage>
</organism>
<dbReference type="PANTHER" id="PTHR11548:SF1">
    <property type="entry name" value="THYMIDYLATE SYNTHASE 1"/>
    <property type="match status" value="1"/>
</dbReference>
<dbReference type="FunFam" id="3.30.572.10:FF:000013">
    <property type="entry name" value="Thymidylate synthase"/>
    <property type="match status" value="1"/>
</dbReference>
<comment type="caution">
    <text evidence="6">The sequence shown here is derived from an EMBL/GenBank/DDBJ whole genome shotgun (WGS) entry which is preliminary data.</text>
</comment>
<dbReference type="PANTHER" id="PTHR11548">
    <property type="entry name" value="THYMIDYLATE SYNTHASE 1"/>
    <property type="match status" value="1"/>
</dbReference>
<dbReference type="SUPFAM" id="SSF55831">
    <property type="entry name" value="Thymidylate synthase/dCMP hydroxymethylase"/>
    <property type="match status" value="1"/>
</dbReference>
<dbReference type="Gene3D" id="3.30.572.10">
    <property type="entry name" value="Thymidylate synthase/dCMP hydroxymethylase domain"/>
    <property type="match status" value="1"/>
</dbReference>
<evidence type="ECO:0000256" key="2">
    <source>
        <dbReference type="ARBA" id="ARBA00022603"/>
    </source>
</evidence>
<dbReference type="PROSITE" id="PS00091">
    <property type="entry name" value="THYMIDYLATE_SYNTHASE"/>
    <property type="match status" value="1"/>
</dbReference>
<sequence length="269" mass="31006">MKVYHDRIYLDLLRDIFSKSNSKEDRTGTGTLSVFGRDMRFDLRDNIVPILTTKKMHIKSIVHELLWYLTGETNIKYLQENGVRIWNNWADENGDLGPVYGKQWRAWATPSGDYDQIQTAINTIRTDPDSRRIIVSAWNVSDLKEMALVPCHAFFQFYVVNNTLSCKLTQRSADVGLGVPFNIAQYSILTMMIAHITGLCPGEFIWSGGDIHIYRNHIDALHGQLQRRAFASPTLWLNPDIREIDDFTFDDIKIEHYQSHPALKMEVSV</sequence>
<reference evidence="6" key="1">
    <citation type="journal article" date="2015" name="Nature">
        <title>Complex archaea that bridge the gap between prokaryotes and eukaryotes.</title>
        <authorList>
            <person name="Spang A."/>
            <person name="Saw J.H."/>
            <person name="Jorgensen S.L."/>
            <person name="Zaremba-Niedzwiedzka K."/>
            <person name="Martijn J."/>
            <person name="Lind A.E."/>
            <person name="van Eijk R."/>
            <person name="Schleper C."/>
            <person name="Guy L."/>
            <person name="Ettema T.J."/>
        </authorList>
    </citation>
    <scope>NUCLEOTIDE SEQUENCE</scope>
</reference>
<evidence type="ECO:0000256" key="3">
    <source>
        <dbReference type="ARBA" id="ARBA00022679"/>
    </source>
</evidence>
<name>A0A0F9JXN7_9ZZZZ</name>
<protein>
    <recommendedName>
        <fullName evidence="1">thymidylate synthase</fullName>
        <ecNumber evidence="1">2.1.1.45</ecNumber>
    </recommendedName>
</protein>
<keyword evidence="3" id="KW-0808">Transferase</keyword>
<dbReference type="NCBIfam" id="TIGR03284">
    <property type="entry name" value="thym_sym"/>
    <property type="match status" value="2"/>
</dbReference>
<dbReference type="PRINTS" id="PR00108">
    <property type="entry name" value="THYMDSNTHASE"/>
</dbReference>
<dbReference type="HAMAP" id="MF_00008">
    <property type="entry name" value="Thymidy_synth_bact"/>
    <property type="match status" value="1"/>
</dbReference>
<gene>
    <name evidence="6" type="ORF">LCGC14_1473370</name>
</gene>
<dbReference type="InterPro" id="IPR000398">
    <property type="entry name" value="Thymidylate_synthase"/>
</dbReference>
<dbReference type="NCBIfam" id="NF002497">
    <property type="entry name" value="PRK01827.1-3"/>
    <property type="match status" value="1"/>
</dbReference>
<accession>A0A0F9JXN7</accession>
<keyword evidence="2" id="KW-0489">Methyltransferase</keyword>
<dbReference type="EMBL" id="LAZR01010385">
    <property type="protein sequence ID" value="KKM67221.1"/>
    <property type="molecule type" value="Genomic_DNA"/>
</dbReference>
<evidence type="ECO:0000256" key="4">
    <source>
        <dbReference type="ARBA" id="ARBA00022727"/>
    </source>
</evidence>
<dbReference type="GO" id="GO:0004799">
    <property type="term" value="F:thymidylate synthase activity"/>
    <property type="evidence" value="ECO:0007669"/>
    <property type="project" value="UniProtKB-EC"/>
</dbReference>